<evidence type="ECO:0000313" key="3">
    <source>
        <dbReference type="EMBL" id="AGB38622.1"/>
    </source>
</evidence>
<dbReference type="eggNOG" id="arCOG10746">
    <property type="taxonomic scope" value="Archaea"/>
</dbReference>
<protein>
    <recommendedName>
        <fullName evidence="2">Halobacterial output domain-containing protein</fullName>
    </recommendedName>
</protein>
<dbReference type="Proteomes" id="UP000010878">
    <property type="component" value="Chromosome"/>
</dbReference>
<dbReference type="eggNOG" id="arCOG08980">
    <property type="taxonomic scope" value="Archaea"/>
</dbReference>
<proteinExistence type="predicted"/>
<evidence type="ECO:0000313" key="4">
    <source>
        <dbReference type="Proteomes" id="UP000010878"/>
    </source>
</evidence>
<dbReference type="GeneID" id="54763884"/>
<dbReference type="AlphaFoldDB" id="L0JZY6"/>
<dbReference type="HOGENOM" id="CLU_1727289_0_0_2"/>
<accession>L0JZY6</accession>
<feature type="domain" description="Halobacterial output" evidence="2">
    <location>
        <begin position="18"/>
        <end position="75"/>
    </location>
</feature>
<feature type="region of interest" description="Disordered" evidence="1">
    <location>
        <begin position="70"/>
        <end position="100"/>
    </location>
</feature>
<reference evidence="3 4" key="1">
    <citation type="submission" date="2012-11" db="EMBL/GenBank/DDBJ databases">
        <title>FINISHED of Natronococcus occultus SP4, DSM 3396.</title>
        <authorList>
            <consortium name="DOE Joint Genome Institute"/>
            <person name="Eisen J."/>
            <person name="Huntemann M."/>
            <person name="Wei C.-L."/>
            <person name="Han J."/>
            <person name="Detter J.C."/>
            <person name="Han C."/>
            <person name="Tapia R."/>
            <person name="Chen A."/>
            <person name="Kyrpides N."/>
            <person name="Mavromatis K."/>
            <person name="Markowitz V."/>
            <person name="Szeto E."/>
            <person name="Ivanova N."/>
            <person name="Mikhailova N."/>
            <person name="Ovchinnikova G."/>
            <person name="Pagani I."/>
            <person name="Pati A."/>
            <person name="Goodwin L."/>
            <person name="Nordberg H.P."/>
            <person name="Cantor M.N."/>
            <person name="Hua S.X."/>
            <person name="Woyke T."/>
            <person name="Eisen J."/>
            <person name="Klenk H.-P."/>
            <person name="Klenk H.-P."/>
        </authorList>
    </citation>
    <scope>NUCLEOTIDE SEQUENCE [LARGE SCALE GENOMIC DNA]</scope>
    <source>
        <strain evidence="3 4">SP4</strain>
    </source>
</reference>
<dbReference type="RefSeq" id="WP_015322061.1">
    <property type="nucleotide sequence ID" value="NC_019974.1"/>
</dbReference>
<organism evidence="3 4">
    <name type="scientific">Natronococcus occultus SP4</name>
    <dbReference type="NCBI Taxonomy" id="694430"/>
    <lineage>
        <taxon>Archaea</taxon>
        <taxon>Methanobacteriati</taxon>
        <taxon>Methanobacteriota</taxon>
        <taxon>Stenosarchaea group</taxon>
        <taxon>Halobacteria</taxon>
        <taxon>Halobacteriales</taxon>
        <taxon>Natrialbaceae</taxon>
        <taxon>Natronococcus</taxon>
    </lineage>
</organism>
<dbReference type="InterPro" id="IPR040624">
    <property type="entry name" value="HalOD1"/>
</dbReference>
<keyword evidence="4" id="KW-1185">Reference proteome</keyword>
<dbReference type="STRING" id="694430.Natoc_2864"/>
<gene>
    <name evidence="3" type="ORF">Natoc_2864</name>
</gene>
<dbReference type="Pfam" id="PF18545">
    <property type="entry name" value="HalOD1"/>
    <property type="match status" value="1"/>
</dbReference>
<name>L0JZY6_9EURY</name>
<dbReference type="KEGG" id="nou:Natoc_2864"/>
<evidence type="ECO:0000256" key="1">
    <source>
        <dbReference type="SAM" id="MobiDB-lite"/>
    </source>
</evidence>
<evidence type="ECO:0000259" key="2">
    <source>
        <dbReference type="Pfam" id="PF18545"/>
    </source>
</evidence>
<dbReference type="OrthoDB" id="205616at2157"/>
<sequence>MSTTPRDVLVGDAPDIGHVIVTELAERTDADPTTLPPLHETIDLQAVSDLFRGDRSGRVRFEYAGHEVTTDGTERGRIDDLERERPRSRTDSTARIGTREPAESGFRLRCAVCGWNATADDSGPEDASRRAIEHFVETEHSPIRRIGSVDG</sequence>
<dbReference type="EMBL" id="CP003929">
    <property type="protein sequence ID" value="AGB38622.1"/>
    <property type="molecule type" value="Genomic_DNA"/>
</dbReference>